<proteinExistence type="predicted"/>
<dbReference type="STRING" id="1814289.SAMN05216410_0919"/>
<protein>
    <recommendedName>
        <fullName evidence="4">DUF732 domain-containing protein</fullName>
    </recommendedName>
</protein>
<evidence type="ECO:0000313" key="2">
    <source>
        <dbReference type="EMBL" id="SDB91901.1"/>
    </source>
</evidence>
<dbReference type="EMBL" id="FMYH01000001">
    <property type="protein sequence ID" value="SDB91901.1"/>
    <property type="molecule type" value="Genomic_DNA"/>
</dbReference>
<feature type="signal peptide" evidence="1">
    <location>
        <begin position="1"/>
        <end position="27"/>
    </location>
</feature>
<evidence type="ECO:0000256" key="1">
    <source>
        <dbReference type="SAM" id="SignalP"/>
    </source>
</evidence>
<name>A0A1G6HCH7_9MICO</name>
<sequence length="187" mass="20667">MARNNTRRTLRLFLMLTCVGIAVSGCADKVTFSDGVASSPYHEIFERELSGPLSEFQKEILADGVVTDSEVTEAQGRFKSCFEDLGYSVGIDPNDGSYTWSGKVGDDQAVVEAAYDECKEKFVSAVGPMYYDMKKNPKNEVFEDLIVECLKRNGYIDPGFATKMTGETIITLLTDENSACFQNPMES</sequence>
<evidence type="ECO:0008006" key="4">
    <source>
        <dbReference type="Google" id="ProtNLM"/>
    </source>
</evidence>
<dbReference type="AlphaFoldDB" id="A0A1G6HCH7"/>
<dbReference type="PROSITE" id="PS51257">
    <property type="entry name" value="PROKAR_LIPOPROTEIN"/>
    <property type="match status" value="1"/>
</dbReference>
<gene>
    <name evidence="2" type="ORF">SAMN05216410_0919</name>
</gene>
<organism evidence="2 3">
    <name type="scientific">Sanguibacter gelidistatuariae</name>
    <dbReference type="NCBI Taxonomy" id="1814289"/>
    <lineage>
        <taxon>Bacteria</taxon>
        <taxon>Bacillati</taxon>
        <taxon>Actinomycetota</taxon>
        <taxon>Actinomycetes</taxon>
        <taxon>Micrococcales</taxon>
        <taxon>Sanguibacteraceae</taxon>
        <taxon>Sanguibacter</taxon>
    </lineage>
</organism>
<dbReference type="Proteomes" id="UP000199039">
    <property type="component" value="Unassembled WGS sequence"/>
</dbReference>
<feature type="chain" id="PRO_5039229847" description="DUF732 domain-containing protein" evidence="1">
    <location>
        <begin position="28"/>
        <end position="187"/>
    </location>
</feature>
<accession>A0A1G6HCH7</accession>
<reference evidence="2 3" key="1">
    <citation type="submission" date="2016-09" db="EMBL/GenBank/DDBJ databases">
        <authorList>
            <person name="Capua I."/>
            <person name="De Benedictis P."/>
            <person name="Joannis T."/>
            <person name="Lombin L.H."/>
            <person name="Cattoli G."/>
        </authorList>
    </citation>
    <scope>NUCLEOTIDE SEQUENCE [LARGE SCALE GENOMIC DNA]</scope>
    <source>
        <strain evidence="2 3">ISLP-3</strain>
    </source>
</reference>
<keyword evidence="3" id="KW-1185">Reference proteome</keyword>
<keyword evidence="1" id="KW-0732">Signal</keyword>
<evidence type="ECO:0000313" key="3">
    <source>
        <dbReference type="Proteomes" id="UP000199039"/>
    </source>
</evidence>